<evidence type="ECO:0000313" key="1">
    <source>
        <dbReference type="EMBL" id="ATA89063.1"/>
    </source>
</evidence>
<evidence type="ECO:0000313" key="2">
    <source>
        <dbReference type="Proteomes" id="UP000217348"/>
    </source>
</evidence>
<gene>
    <name evidence="1" type="ORF">CGC58_04630</name>
</gene>
<dbReference type="AlphaFoldDB" id="A0A250FVF0"/>
<reference evidence="2" key="1">
    <citation type="submission" date="2017-06" db="EMBL/GenBank/DDBJ databases">
        <title>Capnocytophaga spp. assemblies.</title>
        <authorList>
            <person name="Gulvik C.A."/>
        </authorList>
    </citation>
    <scope>NUCLEOTIDE SEQUENCE [LARGE SCALE GENOMIC DNA]</scope>
    <source>
        <strain evidence="2">H2177</strain>
    </source>
</reference>
<name>A0A250FVF0_9FLAO</name>
<dbReference type="KEGG" id="csto:CGC58_04630"/>
<proteinExistence type="predicted"/>
<dbReference type="EMBL" id="CP022387">
    <property type="protein sequence ID" value="ATA89063.1"/>
    <property type="molecule type" value="Genomic_DNA"/>
</dbReference>
<dbReference type="Proteomes" id="UP000217348">
    <property type="component" value="Chromosome"/>
</dbReference>
<accession>A0A250FVF0</accession>
<sequence length="107" mass="12667">MEQIVSRSLEFGSRYKFYFRFASIKFTRTARGYFLGIFGKNSFLLCVTSSDLRKGSGANHIEKFGVWFSIQILFSLCFNKIHSNRREVIFWIIEKKRDVILLYFSVL</sequence>
<protein>
    <submittedName>
        <fullName evidence="1">Uncharacterized protein</fullName>
    </submittedName>
</protein>
<organism evidence="1 2">
    <name type="scientific">Capnocytophaga stomatis</name>
    <dbReference type="NCBI Taxonomy" id="1848904"/>
    <lineage>
        <taxon>Bacteria</taxon>
        <taxon>Pseudomonadati</taxon>
        <taxon>Bacteroidota</taxon>
        <taxon>Flavobacteriia</taxon>
        <taxon>Flavobacteriales</taxon>
        <taxon>Flavobacteriaceae</taxon>
        <taxon>Capnocytophaga</taxon>
    </lineage>
</organism>